<accession>A0A2C6DHP3</accession>
<gene>
    <name evidence="1" type="ORF">CRN84_00620</name>
</gene>
<name>A0A2C6DHP3_9GAMM</name>
<dbReference type="Proteomes" id="UP000224974">
    <property type="component" value="Unassembled WGS sequence"/>
</dbReference>
<evidence type="ECO:0000313" key="1">
    <source>
        <dbReference type="EMBL" id="PHI27945.1"/>
    </source>
</evidence>
<evidence type="ECO:0000313" key="2">
    <source>
        <dbReference type="Proteomes" id="UP000224974"/>
    </source>
</evidence>
<dbReference type="AlphaFoldDB" id="A0A2C6DHP3"/>
<organism evidence="1 2">
    <name type="scientific">Budvicia aquatica</name>
    <dbReference type="NCBI Taxonomy" id="82979"/>
    <lineage>
        <taxon>Bacteria</taxon>
        <taxon>Pseudomonadati</taxon>
        <taxon>Pseudomonadota</taxon>
        <taxon>Gammaproteobacteria</taxon>
        <taxon>Enterobacterales</taxon>
        <taxon>Budviciaceae</taxon>
        <taxon>Budvicia</taxon>
    </lineage>
</organism>
<sequence>MSLSAINKDVIKTHRYHRAFLAAPGLSINTHTAYNQSYSWLINKLNIVIRKPRIDNDLNNMTLTNPFDLSHKIGLVIIIYA</sequence>
<proteinExistence type="predicted"/>
<keyword evidence="2" id="KW-1185">Reference proteome</keyword>
<protein>
    <submittedName>
        <fullName evidence="1">Uncharacterized protein</fullName>
    </submittedName>
</protein>
<dbReference type="EMBL" id="PDDX01000001">
    <property type="protein sequence ID" value="PHI27945.1"/>
    <property type="molecule type" value="Genomic_DNA"/>
</dbReference>
<reference evidence="2" key="1">
    <citation type="submission" date="2017-09" db="EMBL/GenBank/DDBJ databases">
        <title>FDA dAtabase for Regulatory Grade micrObial Sequences (FDA-ARGOS): Supporting development and validation of Infectious Disease Dx tests.</title>
        <authorList>
            <person name="Minogue T."/>
            <person name="Wolcott M."/>
            <person name="Wasieloski L."/>
            <person name="Aguilar W."/>
            <person name="Moore D."/>
            <person name="Tallon L."/>
            <person name="Sadzewicz L."/>
            <person name="Ott S."/>
            <person name="Zhao X."/>
            <person name="Nagaraj S."/>
            <person name="Vavikolanu K."/>
            <person name="Aluvathingal J."/>
            <person name="Nadendla S."/>
            <person name="Sichtig H."/>
        </authorList>
    </citation>
    <scope>NUCLEOTIDE SEQUENCE [LARGE SCALE GENOMIC DNA]</scope>
    <source>
        <strain evidence="2">FDAARGOS_387</strain>
    </source>
</reference>
<comment type="caution">
    <text evidence="1">The sequence shown here is derived from an EMBL/GenBank/DDBJ whole genome shotgun (WGS) entry which is preliminary data.</text>
</comment>